<dbReference type="Proteomes" id="UP000298313">
    <property type="component" value="Unassembled WGS sequence"/>
</dbReference>
<gene>
    <name evidence="1" type="ORF">E3T48_12385</name>
</gene>
<protein>
    <submittedName>
        <fullName evidence="1">Uncharacterized protein</fullName>
    </submittedName>
</protein>
<evidence type="ECO:0000313" key="1">
    <source>
        <dbReference type="EMBL" id="TFD74717.1"/>
    </source>
</evidence>
<proteinExistence type="predicted"/>
<evidence type="ECO:0000313" key="2">
    <source>
        <dbReference type="Proteomes" id="UP000298313"/>
    </source>
</evidence>
<name>A0A4R9B505_9MICO</name>
<dbReference type="AlphaFoldDB" id="A0A4R9B505"/>
<keyword evidence="2" id="KW-1185">Reference proteome</keyword>
<dbReference type="EMBL" id="SOHH01000087">
    <property type="protein sequence ID" value="TFD74717.1"/>
    <property type="molecule type" value="Genomic_DNA"/>
</dbReference>
<accession>A0A4R9B505</accession>
<sequence length="168" mass="18220">MSEREELIKATHQWLDTGGIHPAYAAVVRTLLAALESPPAAEEQEHCGLGSCAATGGHEGTCAEASGWDVEGEPEREALITELRECGAGDIRFGISDIADAILAAGYRREPEPREVSTVEELDAKTLLAQVWDDGFTEHVRQETMQRADPSHPITRVNPYLNLKAGES</sequence>
<reference evidence="1 2" key="1">
    <citation type="submission" date="2019-03" db="EMBL/GenBank/DDBJ databases">
        <title>Genomics of glacier-inhabiting Cryobacterium strains.</title>
        <authorList>
            <person name="Liu Q."/>
            <person name="Xin Y.-H."/>
        </authorList>
    </citation>
    <scope>NUCLEOTIDE SEQUENCE [LARGE SCALE GENOMIC DNA]</scope>
    <source>
        <strain evidence="1 2">Hh4</strain>
    </source>
</reference>
<comment type="caution">
    <text evidence="1">The sequence shown here is derived from an EMBL/GenBank/DDBJ whole genome shotgun (WGS) entry which is preliminary data.</text>
</comment>
<dbReference type="OrthoDB" id="4955428at2"/>
<dbReference type="RefSeq" id="WP_134524360.1">
    <property type="nucleotide sequence ID" value="NZ_SOHH01000087.1"/>
</dbReference>
<organism evidence="1 2">
    <name type="scientific">Cryobacterium fucosi</name>
    <dbReference type="NCBI Taxonomy" id="1259157"/>
    <lineage>
        <taxon>Bacteria</taxon>
        <taxon>Bacillati</taxon>
        <taxon>Actinomycetota</taxon>
        <taxon>Actinomycetes</taxon>
        <taxon>Micrococcales</taxon>
        <taxon>Microbacteriaceae</taxon>
        <taxon>Cryobacterium</taxon>
    </lineage>
</organism>